<dbReference type="Proteomes" id="UP000664632">
    <property type="component" value="Unassembled WGS sequence"/>
</dbReference>
<protein>
    <submittedName>
        <fullName evidence="1">Uncharacterized protein</fullName>
    </submittedName>
</protein>
<evidence type="ECO:0000313" key="1">
    <source>
        <dbReference type="EMBL" id="MBO0439019.1"/>
    </source>
</evidence>
<organism evidence="1 2">
    <name type="scientific">Candidatus Enterococcus ikei</name>
    <dbReference type="NCBI Taxonomy" id="2815326"/>
    <lineage>
        <taxon>Bacteria</taxon>
        <taxon>Bacillati</taxon>
        <taxon>Bacillota</taxon>
        <taxon>Bacilli</taxon>
        <taxon>Lactobacillales</taxon>
        <taxon>Enterococcaceae</taxon>
        <taxon>Enterococcus</taxon>
    </lineage>
</organism>
<sequence length="296" mass="33569">MKKKRTTKEMANLLGEAWGNNRGEEFTQLFSEDAVIKHPFFPEEVSPKTIVNILNCNVKGVSEYVGYEHISGAGEGVDDVIKMSFIDTGFNCGYVPKYQGKMIITAYIKEFEFTRFEVFGYEIVESENKGKTFSHIEGIEVEKAQDLAELAGVAWESNNMDLFTSLFSKDAKIYHPLFQEPVNPYLVSDVLNSPMEGISNLKNISIISGTGEADDDIIDMYFEETGVQLGYLPEEMGILHMTAKIKNKRFTEFIVHSYSSTENKFAQLKDAIIQEKREVQVGMMQTTKVEQYEDSE</sequence>
<gene>
    <name evidence="1" type="ORF">JZO69_01410</name>
</gene>
<dbReference type="RefSeq" id="WP_207111128.1">
    <property type="nucleotide sequence ID" value="NZ_JAFLWD010000003.1"/>
</dbReference>
<dbReference type="EMBL" id="JAFLWD010000003">
    <property type="protein sequence ID" value="MBO0439019.1"/>
    <property type="molecule type" value="Genomic_DNA"/>
</dbReference>
<evidence type="ECO:0000313" key="2">
    <source>
        <dbReference type="Proteomes" id="UP000664632"/>
    </source>
</evidence>
<name>A0ABS3GVI6_9ENTE</name>
<keyword evidence="2" id="KW-1185">Reference proteome</keyword>
<accession>A0ABS3GVI6</accession>
<proteinExistence type="predicted"/>
<reference evidence="1 2" key="1">
    <citation type="submission" date="2021-03" db="EMBL/GenBank/DDBJ databases">
        <title>Enterococcal diversity collection.</title>
        <authorList>
            <person name="Gilmore M.S."/>
            <person name="Schwartzman J."/>
            <person name="Van Tyne D."/>
            <person name="Martin M."/>
            <person name="Earl A.M."/>
            <person name="Manson A.L."/>
            <person name="Straub T."/>
            <person name="Salamzade R."/>
            <person name="Saavedra J."/>
            <person name="Lebreton F."/>
            <person name="Prichula J."/>
            <person name="Schaufler K."/>
            <person name="Gaca A."/>
            <person name="Sgardioli B."/>
            <person name="Wagenaar J."/>
            <person name="Strong T."/>
        </authorList>
    </citation>
    <scope>NUCLEOTIDE SEQUENCE [LARGE SCALE GENOMIC DNA]</scope>
    <source>
        <strain evidence="1 2">DIV0869a</strain>
    </source>
</reference>
<comment type="caution">
    <text evidence="1">The sequence shown here is derived from an EMBL/GenBank/DDBJ whole genome shotgun (WGS) entry which is preliminary data.</text>
</comment>